<comment type="caution">
    <text evidence="2">The sequence shown here is derived from an EMBL/GenBank/DDBJ whole genome shotgun (WGS) entry which is preliminary data.</text>
</comment>
<proteinExistence type="predicted"/>
<accession>A0AA36IB69</accession>
<organism evidence="2 3">
    <name type="scientific">Effrenium voratum</name>
    <dbReference type="NCBI Taxonomy" id="2562239"/>
    <lineage>
        <taxon>Eukaryota</taxon>
        <taxon>Sar</taxon>
        <taxon>Alveolata</taxon>
        <taxon>Dinophyceae</taxon>
        <taxon>Suessiales</taxon>
        <taxon>Symbiodiniaceae</taxon>
        <taxon>Effrenium</taxon>
    </lineage>
</organism>
<evidence type="ECO:0000313" key="3">
    <source>
        <dbReference type="Proteomes" id="UP001178507"/>
    </source>
</evidence>
<evidence type="ECO:0000313" key="2">
    <source>
        <dbReference type="EMBL" id="CAJ1384380.1"/>
    </source>
</evidence>
<evidence type="ECO:0000256" key="1">
    <source>
        <dbReference type="SAM" id="MobiDB-lite"/>
    </source>
</evidence>
<dbReference type="EMBL" id="CAUJNA010001112">
    <property type="protein sequence ID" value="CAJ1384380.1"/>
    <property type="molecule type" value="Genomic_DNA"/>
</dbReference>
<keyword evidence="3" id="KW-1185">Reference proteome</keyword>
<sequence length="231" mass="25651">MVRCIIGLGGPLAKEFPFLRAHVGRAFVEHVADAQGFGPWRPNSVALADFAEHGSGLVLCRLWPDTTQEPIQAQHAAKQALKYLGVRSAQHFVLCHAELRKSCGRFDVAEGPRSAPVWAKPVIEAVSPEFTPGKKAYEQPMRIMFGVGAPSRSSLSPRMDRFRESRVSGREANAILQSAFPAAYEWLQKRWLGPDAVTGGAVLRRKLPQDKRRQELELEARRMRSDGAADR</sequence>
<dbReference type="Proteomes" id="UP001178507">
    <property type="component" value="Unassembled WGS sequence"/>
</dbReference>
<gene>
    <name evidence="2" type="ORF">EVOR1521_LOCUS11262</name>
</gene>
<feature type="region of interest" description="Disordered" evidence="1">
    <location>
        <begin position="208"/>
        <end position="231"/>
    </location>
</feature>
<reference evidence="2" key="1">
    <citation type="submission" date="2023-08" db="EMBL/GenBank/DDBJ databases">
        <authorList>
            <person name="Chen Y."/>
            <person name="Shah S."/>
            <person name="Dougan E. K."/>
            <person name="Thang M."/>
            <person name="Chan C."/>
        </authorList>
    </citation>
    <scope>NUCLEOTIDE SEQUENCE</scope>
</reference>
<protein>
    <submittedName>
        <fullName evidence="2">Uncharacterized protein</fullName>
    </submittedName>
</protein>
<name>A0AA36IB69_9DINO</name>
<dbReference type="AlphaFoldDB" id="A0AA36IB69"/>